<dbReference type="AlphaFoldDB" id="A0A7J8W4C9"/>
<name>A0A7J8W4C9_9ROSI</name>
<keyword evidence="2" id="KW-1185">Reference proteome</keyword>
<organism evidence="1 2">
    <name type="scientific">Gossypium klotzschianum</name>
    <dbReference type="NCBI Taxonomy" id="34286"/>
    <lineage>
        <taxon>Eukaryota</taxon>
        <taxon>Viridiplantae</taxon>
        <taxon>Streptophyta</taxon>
        <taxon>Embryophyta</taxon>
        <taxon>Tracheophyta</taxon>
        <taxon>Spermatophyta</taxon>
        <taxon>Magnoliopsida</taxon>
        <taxon>eudicotyledons</taxon>
        <taxon>Gunneridae</taxon>
        <taxon>Pentapetalae</taxon>
        <taxon>rosids</taxon>
        <taxon>malvids</taxon>
        <taxon>Malvales</taxon>
        <taxon>Malvaceae</taxon>
        <taxon>Malvoideae</taxon>
        <taxon>Gossypium</taxon>
    </lineage>
</organism>
<accession>A0A7J8W4C9</accession>
<reference evidence="1 2" key="1">
    <citation type="journal article" date="2019" name="Genome Biol. Evol.">
        <title>Insights into the evolution of the New World diploid cottons (Gossypium, subgenus Houzingenia) based on genome sequencing.</title>
        <authorList>
            <person name="Grover C.E."/>
            <person name="Arick M.A. 2nd"/>
            <person name="Thrash A."/>
            <person name="Conover J.L."/>
            <person name="Sanders W.S."/>
            <person name="Peterson D.G."/>
            <person name="Frelichowski J.E."/>
            <person name="Scheffler J.A."/>
            <person name="Scheffler B.E."/>
            <person name="Wendel J.F."/>
        </authorList>
    </citation>
    <scope>NUCLEOTIDE SEQUENCE [LARGE SCALE GENOMIC DNA]</scope>
    <source>
        <strain evidence="1">57</strain>
        <tissue evidence="1">Leaf</tissue>
    </source>
</reference>
<protein>
    <submittedName>
        <fullName evidence="1">Uncharacterized protein</fullName>
    </submittedName>
</protein>
<sequence length="113" mass="13384">MLHCIRQQQKEKLKYSIITRSLTLNRKRPQTMTTCSMLTWQPTSLLPGFLMEFSQELDPSPNYIFSSFCFCGFSLLRKQVKKDQILSDKFLPSVRHYYSKRMLKVKLPSTLQQ</sequence>
<dbReference type="EMBL" id="JABFAB010205379">
    <property type="protein sequence ID" value="MBA0669752.1"/>
    <property type="molecule type" value="Genomic_DNA"/>
</dbReference>
<comment type="caution">
    <text evidence="1">The sequence shown here is derived from an EMBL/GenBank/DDBJ whole genome shotgun (WGS) entry which is preliminary data.</text>
</comment>
<proteinExistence type="predicted"/>
<gene>
    <name evidence="1" type="ORF">Goklo_029350</name>
</gene>
<dbReference type="Proteomes" id="UP000593573">
    <property type="component" value="Unassembled WGS sequence"/>
</dbReference>
<evidence type="ECO:0000313" key="1">
    <source>
        <dbReference type="EMBL" id="MBA0669752.1"/>
    </source>
</evidence>
<evidence type="ECO:0000313" key="2">
    <source>
        <dbReference type="Proteomes" id="UP000593573"/>
    </source>
</evidence>